<evidence type="ECO:0000259" key="4">
    <source>
        <dbReference type="SMART" id="SM00642"/>
    </source>
</evidence>
<dbReference type="InterPro" id="IPR006047">
    <property type="entry name" value="GH13_cat_dom"/>
</dbReference>
<evidence type="ECO:0000256" key="2">
    <source>
        <dbReference type="ARBA" id="ARBA00022801"/>
    </source>
</evidence>
<keyword evidence="6" id="KW-1185">Reference proteome</keyword>
<dbReference type="AlphaFoldDB" id="A0A1Q8E7H1"/>
<dbReference type="Proteomes" id="UP000186890">
    <property type="component" value="Unassembled WGS sequence"/>
</dbReference>
<dbReference type="Gene3D" id="2.60.40.1180">
    <property type="entry name" value="Golgi alpha-mannosidase II"/>
    <property type="match status" value="1"/>
</dbReference>
<keyword evidence="2 5" id="KW-0378">Hydrolase</keyword>
<dbReference type="GO" id="GO:0009313">
    <property type="term" value="P:oligosaccharide catabolic process"/>
    <property type="evidence" value="ECO:0007669"/>
    <property type="project" value="TreeGrafter"/>
</dbReference>
<comment type="caution">
    <text evidence="5">The sequence shown here is derived from an EMBL/GenBank/DDBJ whole genome shotgun (WGS) entry which is preliminary data.</text>
</comment>
<keyword evidence="3" id="KW-0326">Glycosidase</keyword>
<dbReference type="SUPFAM" id="SSF51011">
    <property type="entry name" value="Glycosyl hydrolase domain"/>
    <property type="match status" value="1"/>
</dbReference>
<dbReference type="FunFam" id="3.20.20.80:FF:000064">
    <property type="entry name" value="Oligo-1,6-glucosidase"/>
    <property type="match status" value="1"/>
</dbReference>
<evidence type="ECO:0000256" key="3">
    <source>
        <dbReference type="ARBA" id="ARBA00023295"/>
    </source>
</evidence>
<gene>
    <name evidence="5" type="ORF">BU202_06855</name>
</gene>
<dbReference type="PANTHER" id="PTHR10357">
    <property type="entry name" value="ALPHA-AMYLASE FAMILY MEMBER"/>
    <property type="match status" value="1"/>
</dbReference>
<dbReference type="RefSeq" id="WP_075105049.1">
    <property type="nucleotide sequence ID" value="NZ_MSJM01000005.1"/>
</dbReference>
<organism evidence="5 6">
    <name type="scientific">Streptococcus cuniculi</name>
    <dbReference type="NCBI Taxonomy" id="1432788"/>
    <lineage>
        <taxon>Bacteria</taxon>
        <taxon>Bacillati</taxon>
        <taxon>Bacillota</taxon>
        <taxon>Bacilli</taxon>
        <taxon>Lactobacillales</taxon>
        <taxon>Streptococcaceae</taxon>
        <taxon>Streptococcus</taxon>
    </lineage>
</organism>
<name>A0A1Q8E7H1_9STRE</name>
<dbReference type="InterPro" id="IPR045857">
    <property type="entry name" value="O16G_dom_2"/>
</dbReference>
<dbReference type="Gene3D" id="3.20.20.80">
    <property type="entry name" value="Glycosidases"/>
    <property type="match status" value="1"/>
</dbReference>
<evidence type="ECO:0000313" key="6">
    <source>
        <dbReference type="Proteomes" id="UP000186890"/>
    </source>
</evidence>
<reference evidence="6" key="1">
    <citation type="submission" date="2016-12" db="EMBL/GenBank/DDBJ databases">
        <authorList>
            <person name="Gulvik C.A."/>
        </authorList>
    </citation>
    <scope>NUCLEOTIDE SEQUENCE [LARGE SCALE GENOMIC DNA]</scope>
    <source>
        <strain evidence="6">NED12-00049-6B</strain>
    </source>
</reference>
<dbReference type="EMBL" id="MSJM01000005">
    <property type="protein sequence ID" value="OLF47742.1"/>
    <property type="molecule type" value="Genomic_DNA"/>
</dbReference>
<dbReference type="PANTHER" id="PTHR10357:SF179">
    <property type="entry name" value="NEUTRAL AND BASIC AMINO ACID TRANSPORT PROTEIN RBAT"/>
    <property type="match status" value="1"/>
</dbReference>
<evidence type="ECO:0000256" key="1">
    <source>
        <dbReference type="ARBA" id="ARBA00008061"/>
    </source>
</evidence>
<accession>A0A1Q8E7H1</accession>
<protein>
    <submittedName>
        <fullName evidence="5">Glucohydrolase</fullName>
    </submittedName>
</protein>
<dbReference type="SUPFAM" id="SSF51445">
    <property type="entry name" value="(Trans)glycosidases"/>
    <property type="match status" value="1"/>
</dbReference>
<evidence type="ECO:0000313" key="5">
    <source>
        <dbReference type="EMBL" id="OLF47742.1"/>
    </source>
</evidence>
<dbReference type="InterPro" id="IPR017853">
    <property type="entry name" value="GH"/>
</dbReference>
<proteinExistence type="inferred from homology"/>
<dbReference type="InterPro" id="IPR013780">
    <property type="entry name" value="Glyco_hydro_b"/>
</dbReference>
<dbReference type="CDD" id="cd11333">
    <property type="entry name" value="AmyAc_SI_OligoGlu_DGase"/>
    <property type="match status" value="1"/>
</dbReference>
<dbReference type="SMART" id="SM00642">
    <property type="entry name" value="Aamy"/>
    <property type="match status" value="1"/>
</dbReference>
<dbReference type="Pfam" id="PF00128">
    <property type="entry name" value="Alpha-amylase"/>
    <property type="match status" value="1"/>
</dbReference>
<dbReference type="OrthoDB" id="9805159at2"/>
<dbReference type="Gene3D" id="3.90.400.10">
    <property type="entry name" value="Oligo-1,6-glucosidase, Domain 2"/>
    <property type="match status" value="1"/>
</dbReference>
<sequence>MEKDWWKGKIAYQIYPKSFNDSNHDGIGDLKGITQKLDYLKDLGIEILWLSPVYKSPFVDQGYDIADYYAIDPIFGTMEDMDELIAEAKARGISIIMDLVVNHCSDQHEWFQKALADPDGEYADYFYFIESDTEPSNWRSYFGGSVWEKVPNSTKYYLHSFHKAQPDLNWQNPRLRQEIYDMINWWLKKGIAGFRIDAIINIKKDLSWTSLPADQEDGLVAVQAALANAQPIEPFLRELTEQTFDKYNAFTVGEVFDETEEELQFFIGENGVFSSIFDFKQAILGQKGNGWHDFDEPTAEDIKKSIFQVHERTDKIGVLSTIIENHDEARGASHFIPHADVDTASKKCLATIALLRKGIPFIYQGQEIGMENQYFEAIEDYDDISTINGYQVALKDGLSEEEALAVIGKYSRDNARTPMQWTDDTYLGFSDVKPWLMSQQPNRTINVAEQENNPQSVLHYYRALTGLYRHDTYGSSLRYGAFHPLFEEVENVIAYERRGERRVQVLTNFQAKAQTLQLSQPIEEVLLNNLEVLDLDKDDCLTLAPYQAVVIAVS</sequence>
<dbReference type="GO" id="GO:0004556">
    <property type="term" value="F:alpha-amylase activity"/>
    <property type="evidence" value="ECO:0007669"/>
    <property type="project" value="TreeGrafter"/>
</dbReference>
<feature type="domain" description="Glycosyl hydrolase family 13 catalytic" evidence="4">
    <location>
        <begin position="13"/>
        <end position="416"/>
    </location>
</feature>
<comment type="similarity">
    <text evidence="1">Belongs to the glycosyl hydrolase 13 family.</text>
</comment>